<dbReference type="PANTHER" id="PTHR45793">
    <property type="entry name" value="HOMEOBOX PROTEIN"/>
    <property type="match status" value="1"/>
</dbReference>
<evidence type="ECO:0000313" key="13">
    <source>
        <dbReference type="EMBL" id="KAB0361393.1"/>
    </source>
</evidence>
<proteinExistence type="predicted"/>
<feature type="compositionally biased region" description="Low complexity" evidence="11">
    <location>
        <begin position="144"/>
        <end position="153"/>
    </location>
</feature>
<dbReference type="InterPro" id="IPR001356">
    <property type="entry name" value="HD"/>
</dbReference>
<comment type="subcellular location">
    <subcellularLocation>
        <location evidence="1 9 10">Nucleus</location>
    </subcellularLocation>
</comment>
<keyword evidence="6 9" id="KW-0371">Homeobox</keyword>
<evidence type="ECO:0000256" key="1">
    <source>
        <dbReference type="ARBA" id="ARBA00004123"/>
    </source>
</evidence>
<reference evidence="13 14" key="1">
    <citation type="submission" date="2019-06" db="EMBL/GenBank/DDBJ databases">
        <title>Discovery of a novel chromosome fission-fusion reversal in muntjac.</title>
        <authorList>
            <person name="Mudd A.B."/>
            <person name="Bredeson J.V."/>
            <person name="Baum R."/>
            <person name="Hockemeyer D."/>
            <person name="Rokhsar D.S."/>
        </authorList>
    </citation>
    <scope>NUCLEOTIDE SEQUENCE [LARGE SCALE GENOMIC DNA]</scope>
    <source>
        <strain evidence="13">UTSW_UCB_Mm</strain>
        <tissue evidence="13">Fibroblast cell line</tissue>
    </source>
</reference>
<dbReference type="GO" id="GO:0005634">
    <property type="term" value="C:nucleus"/>
    <property type="evidence" value="ECO:0007669"/>
    <property type="project" value="UniProtKB-SubCell"/>
</dbReference>
<dbReference type="EMBL" id="VCEA01000001">
    <property type="protein sequence ID" value="KAB0361393.1"/>
    <property type="molecule type" value="Genomic_DNA"/>
</dbReference>
<dbReference type="InterPro" id="IPR017970">
    <property type="entry name" value="Homeobox_CS"/>
</dbReference>
<dbReference type="InterPro" id="IPR009057">
    <property type="entry name" value="Homeodomain-like_sf"/>
</dbReference>
<evidence type="ECO:0000256" key="4">
    <source>
        <dbReference type="ARBA" id="ARBA00023015"/>
    </source>
</evidence>
<evidence type="ECO:0000256" key="3">
    <source>
        <dbReference type="ARBA" id="ARBA00022782"/>
    </source>
</evidence>
<protein>
    <recommendedName>
        <fullName evidence="12">Homeobox domain-containing protein</fullName>
    </recommendedName>
</protein>
<keyword evidence="14" id="KW-1185">Reference proteome</keyword>
<keyword evidence="8 9" id="KW-0539">Nucleus</keyword>
<keyword evidence="5 9" id="KW-0238">DNA-binding</keyword>
<dbReference type="SUPFAM" id="SSF46689">
    <property type="entry name" value="Homeodomain-like"/>
    <property type="match status" value="1"/>
</dbReference>
<dbReference type="GO" id="GO:0000978">
    <property type="term" value="F:RNA polymerase II cis-regulatory region sequence-specific DNA binding"/>
    <property type="evidence" value="ECO:0007669"/>
    <property type="project" value="TreeGrafter"/>
</dbReference>
<accession>A0A5N3WIV2</accession>
<dbReference type="SMART" id="SM00389">
    <property type="entry name" value="HOX"/>
    <property type="match status" value="1"/>
</dbReference>
<keyword evidence="3" id="KW-0221">Differentiation</keyword>
<evidence type="ECO:0000256" key="2">
    <source>
        <dbReference type="ARBA" id="ARBA00022473"/>
    </source>
</evidence>
<comment type="caution">
    <text evidence="13">The sequence shown here is derived from an EMBL/GenBank/DDBJ whole genome shotgun (WGS) entry which is preliminary data.</text>
</comment>
<dbReference type="PROSITE" id="PS50071">
    <property type="entry name" value="HOMEOBOX_2"/>
    <property type="match status" value="1"/>
</dbReference>
<keyword evidence="2" id="KW-0217">Developmental protein</keyword>
<evidence type="ECO:0000256" key="5">
    <source>
        <dbReference type="ARBA" id="ARBA00023125"/>
    </source>
</evidence>
<feature type="DNA-binding region" description="Homeobox" evidence="9">
    <location>
        <begin position="86"/>
        <end position="145"/>
    </location>
</feature>
<feature type="domain" description="Homeobox" evidence="12">
    <location>
        <begin position="84"/>
        <end position="144"/>
    </location>
</feature>
<organism evidence="13 14">
    <name type="scientific">Muntiacus muntjak</name>
    <name type="common">Barking deer</name>
    <name type="synonym">Indian muntjac</name>
    <dbReference type="NCBI Taxonomy" id="9888"/>
    <lineage>
        <taxon>Eukaryota</taxon>
        <taxon>Metazoa</taxon>
        <taxon>Chordata</taxon>
        <taxon>Craniata</taxon>
        <taxon>Vertebrata</taxon>
        <taxon>Euteleostomi</taxon>
        <taxon>Mammalia</taxon>
        <taxon>Eutheria</taxon>
        <taxon>Laurasiatheria</taxon>
        <taxon>Artiodactyla</taxon>
        <taxon>Ruminantia</taxon>
        <taxon>Pecora</taxon>
        <taxon>Cervidae</taxon>
        <taxon>Muntiacinae</taxon>
        <taxon>Muntiacus</taxon>
    </lineage>
</organism>
<sequence>MFNSLQVHGLWPARLLCLWNFPGEYWRGLPFPIPDDLSTPGTKPRSPASPVTFSNRNKLNFTGLSLLESRPGNLLNLDSRPAKWKKSHERTSFTHTQYKELEALFSCNMFPDKNLQRELALKLNLPESTVKIWFRNRRFKMKKQQQQQQEQQSPKPPSQVLPAKDVPTASTSPHSFLLAASDSYNSLSPQSLDPFPWTGDSMIMEIPTSDVQMQDPQLERLVASVPALYSDAFDITQIMELYSFPDEDDITNSSFYSLYQYLSPTRPSVGLFPGQTCFSVTSWSFAVYSAQDSLEFQNPSIMVHFGFL</sequence>
<evidence type="ECO:0000256" key="6">
    <source>
        <dbReference type="ARBA" id="ARBA00023155"/>
    </source>
</evidence>
<dbReference type="Gene3D" id="1.10.10.60">
    <property type="entry name" value="Homeodomain-like"/>
    <property type="match status" value="1"/>
</dbReference>
<dbReference type="PROSITE" id="PS00027">
    <property type="entry name" value="HOMEOBOX_1"/>
    <property type="match status" value="1"/>
</dbReference>
<dbReference type="CDD" id="cd00086">
    <property type="entry name" value="homeodomain"/>
    <property type="match status" value="1"/>
</dbReference>
<feature type="region of interest" description="Disordered" evidence="11">
    <location>
        <begin position="141"/>
        <end position="172"/>
    </location>
</feature>
<keyword evidence="4" id="KW-0805">Transcription regulation</keyword>
<dbReference type="Proteomes" id="UP000326458">
    <property type="component" value="Unassembled WGS sequence"/>
</dbReference>
<gene>
    <name evidence="13" type="ORF">FD754_005549</name>
</gene>
<dbReference type="GO" id="GO:0030154">
    <property type="term" value="P:cell differentiation"/>
    <property type="evidence" value="ECO:0007669"/>
    <property type="project" value="UniProtKB-KW"/>
</dbReference>
<evidence type="ECO:0000313" key="14">
    <source>
        <dbReference type="Proteomes" id="UP000326458"/>
    </source>
</evidence>
<evidence type="ECO:0000259" key="12">
    <source>
        <dbReference type="PROSITE" id="PS50071"/>
    </source>
</evidence>
<evidence type="ECO:0000256" key="9">
    <source>
        <dbReference type="PROSITE-ProRule" id="PRU00108"/>
    </source>
</evidence>
<dbReference type="AlphaFoldDB" id="A0A5N3WIV2"/>
<evidence type="ECO:0000256" key="8">
    <source>
        <dbReference type="ARBA" id="ARBA00023242"/>
    </source>
</evidence>
<dbReference type="Pfam" id="PF00046">
    <property type="entry name" value="Homeodomain"/>
    <property type="match status" value="1"/>
</dbReference>
<evidence type="ECO:0000256" key="7">
    <source>
        <dbReference type="ARBA" id="ARBA00023163"/>
    </source>
</evidence>
<dbReference type="PANTHER" id="PTHR45793:SF22">
    <property type="entry name" value="CONE-ROD HOMEOBOX PROTEIN"/>
    <property type="match status" value="1"/>
</dbReference>
<dbReference type="GO" id="GO:0000981">
    <property type="term" value="F:DNA-binding transcription factor activity, RNA polymerase II-specific"/>
    <property type="evidence" value="ECO:0007669"/>
    <property type="project" value="InterPro"/>
</dbReference>
<evidence type="ECO:0000256" key="11">
    <source>
        <dbReference type="SAM" id="MobiDB-lite"/>
    </source>
</evidence>
<name>A0A5N3WIV2_MUNMU</name>
<keyword evidence="7" id="KW-0804">Transcription</keyword>
<evidence type="ECO:0000256" key="10">
    <source>
        <dbReference type="RuleBase" id="RU000682"/>
    </source>
</evidence>